<evidence type="ECO:0000313" key="1">
    <source>
        <dbReference type="EMBL" id="PWW02616.1"/>
    </source>
</evidence>
<reference evidence="1 2" key="1">
    <citation type="submission" date="2018-05" db="EMBL/GenBank/DDBJ databases">
        <title>Genomic Encyclopedia of Type Strains, Phase IV (KMG-IV): sequencing the most valuable type-strain genomes for metagenomic binning, comparative biology and taxonomic classification.</title>
        <authorList>
            <person name="Goeker M."/>
        </authorList>
    </citation>
    <scope>NUCLEOTIDE SEQUENCE [LARGE SCALE GENOMIC DNA]</scope>
    <source>
        <strain evidence="1 2">DSM 19579</strain>
    </source>
</reference>
<accession>A0A317PS48</accession>
<name>A0A317PS48_9ENTR</name>
<dbReference type="EMBL" id="QGTS01000019">
    <property type="protein sequence ID" value="PWW02616.1"/>
    <property type="molecule type" value="Genomic_DNA"/>
</dbReference>
<proteinExistence type="predicted"/>
<comment type="caution">
    <text evidence="1">The sequence shown here is derived from an EMBL/GenBank/DDBJ whole genome shotgun (WGS) entry which is preliminary data.</text>
</comment>
<gene>
    <name evidence="1" type="ORF">DES37_11952</name>
</gene>
<dbReference type="AlphaFoldDB" id="A0A317PS48"/>
<evidence type="ECO:0000313" key="2">
    <source>
        <dbReference type="Proteomes" id="UP000246744"/>
    </source>
</evidence>
<dbReference type="Proteomes" id="UP000246744">
    <property type="component" value="Unassembled WGS sequence"/>
</dbReference>
<sequence length="34" mass="3841">MEIIETVLPDSKIVVVLKKVGEGIELLVYGWRNV</sequence>
<organism evidence="1 2">
    <name type="scientific">Mangrovibacter plantisponsor</name>
    <dbReference type="NCBI Taxonomy" id="451513"/>
    <lineage>
        <taxon>Bacteria</taxon>
        <taxon>Pseudomonadati</taxon>
        <taxon>Pseudomonadota</taxon>
        <taxon>Gammaproteobacteria</taxon>
        <taxon>Enterobacterales</taxon>
        <taxon>Enterobacteriaceae</taxon>
        <taxon>Mangrovibacter</taxon>
    </lineage>
</organism>
<protein>
    <submittedName>
        <fullName evidence="1">Uncharacterized protein</fullName>
    </submittedName>
</protein>
<keyword evidence="2" id="KW-1185">Reference proteome</keyword>